<proteinExistence type="predicted"/>
<evidence type="ECO:0000313" key="2">
    <source>
        <dbReference type="Proteomes" id="UP000019140"/>
    </source>
</evidence>
<dbReference type="EMBL" id="AZHX01002466">
    <property type="protein sequence ID" value="ETW94461.1"/>
    <property type="molecule type" value="Genomic_DNA"/>
</dbReference>
<comment type="caution">
    <text evidence="1">The sequence shown here is derived from an EMBL/GenBank/DDBJ whole genome shotgun (WGS) entry which is preliminary data.</text>
</comment>
<sequence length="124" mass="14305">MLAFNTLADAYNWFIKSDFRDFGWFPGFHEDQLVQFLYCHSNGVRSGEQLVMLFLQCHGQDVTQYFDAGTRQRAGCCMSCGMVLWQIGAGVPEADDDWRWWAIANEHAYDCEWAETRAHRVAAP</sequence>
<dbReference type="Proteomes" id="UP000019140">
    <property type="component" value="Unassembled WGS sequence"/>
</dbReference>
<reference evidence="1 2" key="1">
    <citation type="journal article" date="2014" name="Nature">
        <title>An environmental bacterial taxon with a large and distinct metabolic repertoire.</title>
        <authorList>
            <person name="Wilson M.C."/>
            <person name="Mori T."/>
            <person name="Ruckert C."/>
            <person name="Uria A.R."/>
            <person name="Helf M.J."/>
            <person name="Takada K."/>
            <person name="Gernert C."/>
            <person name="Steffens U.A."/>
            <person name="Heycke N."/>
            <person name="Schmitt S."/>
            <person name="Rinke C."/>
            <person name="Helfrich E.J."/>
            <person name="Brachmann A.O."/>
            <person name="Gurgui C."/>
            <person name="Wakimoto T."/>
            <person name="Kracht M."/>
            <person name="Crusemann M."/>
            <person name="Hentschel U."/>
            <person name="Abe I."/>
            <person name="Matsunaga S."/>
            <person name="Kalinowski J."/>
            <person name="Takeyama H."/>
            <person name="Piel J."/>
        </authorList>
    </citation>
    <scope>NUCLEOTIDE SEQUENCE [LARGE SCALE GENOMIC DNA]</scope>
    <source>
        <strain evidence="2">TSY2</strain>
    </source>
</reference>
<gene>
    <name evidence="1" type="ORF">ETSY2_49770</name>
</gene>
<dbReference type="HOGENOM" id="CLU_1999734_0_0_7"/>
<keyword evidence="2" id="KW-1185">Reference proteome</keyword>
<name>W4LAW7_9BACT</name>
<protein>
    <submittedName>
        <fullName evidence="1">Uncharacterized protein</fullName>
    </submittedName>
</protein>
<accession>W4LAW7</accession>
<evidence type="ECO:0000313" key="1">
    <source>
        <dbReference type="EMBL" id="ETW94461.1"/>
    </source>
</evidence>
<dbReference type="AlphaFoldDB" id="W4LAW7"/>
<organism evidence="1 2">
    <name type="scientific">Candidatus Entotheonella gemina</name>
    <dbReference type="NCBI Taxonomy" id="1429439"/>
    <lineage>
        <taxon>Bacteria</taxon>
        <taxon>Pseudomonadati</taxon>
        <taxon>Nitrospinota/Tectimicrobiota group</taxon>
        <taxon>Candidatus Tectimicrobiota</taxon>
        <taxon>Candidatus Entotheonellia</taxon>
        <taxon>Candidatus Entotheonellales</taxon>
        <taxon>Candidatus Entotheonellaceae</taxon>
        <taxon>Candidatus Entotheonella</taxon>
    </lineage>
</organism>